<dbReference type="PRINTS" id="PR00367">
    <property type="entry name" value="ETHRSPELEMNT"/>
</dbReference>
<feature type="domain" description="AP2/ERF" evidence="11">
    <location>
        <begin position="72"/>
        <end position="129"/>
    </location>
</feature>
<dbReference type="EMBL" id="JABFAA010000013">
    <property type="protein sequence ID" value="MBA0698538.1"/>
    <property type="molecule type" value="Genomic_DNA"/>
</dbReference>
<dbReference type="AlphaFoldDB" id="A0A7J8YG15"/>
<evidence type="ECO:0000256" key="7">
    <source>
        <dbReference type="ARBA" id="ARBA00023242"/>
    </source>
</evidence>
<keyword evidence="9" id="KW-0175">Coiled coil</keyword>
<keyword evidence="4" id="KW-0238">DNA-binding</keyword>
<evidence type="ECO:0000256" key="1">
    <source>
        <dbReference type="ARBA" id="ARBA00004123"/>
    </source>
</evidence>
<evidence type="ECO:0000256" key="8">
    <source>
        <dbReference type="ARBA" id="ARBA00024343"/>
    </source>
</evidence>
<dbReference type="GO" id="GO:0003700">
    <property type="term" value="F:DNA-binding transcription factor activity"/>
    <property type="evidence" value="ECO:0007669"/>
    <property type="project" value="InterPro"/>
</dbReference>
<evidence type="ECO:0000313" key="13">
    <source>
        <dbReference type="Proteomes" id="UP000593577"/>
    </source>
</evidence>
<proteinExistence type="inferred from homology"/>
<dbReference type="SMART" id="SM00380">
    <property type="entry name" value="AP2"/>
    <property type="match status" value="1"/>
</dbReference>
<gene>
    <name evidence="12" type="ORF">Goari_000246</name>
</gene>
<feature type="coiled-coil region" evidence="9">
    <location>
        <begin position="250"/>
        <end position="298"/>
    </location>
</feature>
<keyword evidence="6" id="KW-0804">Transcription</keyword>
<comment type="caution">
    <text evidence="12">The sequence shown here is derived from an EMBL/GenBank/DDBJ whole genome shotgun (WGS) entry which is preliminary data.</text>
</comment>
<keyword evidence="7" id="KW-0539">Nucleus</keyword>
<feature type="region of interest" description="Disordered" evidence="10">
    <location>
        <begin position="1"/>
        <end position="70"/>
    </location>
</feature>
<reference evidence="12 13" key="1">
    <citation type="journal article" date="2019" name="Genome Biol. Evol.">
        <title>Insights into the evolution of the New World diploid cottons (Gossypium, subgenus Houzingenia) based on genome sequencing.</title>
        <authorList>
            <person name="Grover C.E."/>
            <person name="Arick M.A. 2nd"/>
            <person name="Thrash A."/>
            <person name="Conover J.L."/>
            <person name="Sanders W.S."/>
            <person name="Peterson D.G."/>
            <person name="Frelichowski J.E."/>
            <person name="Scheffler J.A."/>
            <person name="Scheffler B.E."/>
            <person name="Wendel J.F."/>
        </authorList>
    </citation>
    <scope>NUCLEOTIDE SEQUENCE [LARGE SCALE GENOMIC DNA]</scope>
    <source>
        <strain evidence="12">185</strain>
        <tissue evidence="12">Leaf</tissue>
    </source>
</reference>
<dbReference type="Pfam" id="PF00847">
    <property type="entry name" value="AP2"/>
    <property type="match status" value="1"/>
</dbReference>
<dbReference type="InterPro" id="IPR036955">
    <property type="entry name" value="AP2/ERF_dom_sf"/>
</dbReference>
<sequence length="334" mass="36797">MGFSENQNPNVGIPLFLDSSRKRKRRNGLSVADTLKQWSENSDTKKALKPPAKGSKKGCMKGKGGPQNQNCIYRGVRQRTWGKWVAEIRVPNKGKRLWLGTFPTAFQAALAYDEAAKTMYGEKAILNMPHGSDTTTTTSASSESTTATASDVKAEVREEAKVLAEEDESMKEMDYSWLNGLDDIALNCEGNNNISVWDGGWLFNEDDCFSIDELLGSNAPIKTTKEVGDHVEPIKTRGGGKKASCSRDMLSALEGRVAKLEGSMSDVRETFKKADGHTTELKSRKDQLKEQVAEALNTNVDAMQWVLNTAVGELIEKNDALETLMSALKEHIEE</sequence>
<feature type="compositionally biased region" description="Polar residues" evidence="10">
    <location>
        <begin position="1"/>
        <end position="10"/>
    </location>
</feature>
<evidence type="ECO:0000313" key="12">
    <source>
        <dbReference type="EMBL" id="MBA0698538.1"/>
    </source>
</evidence>
<evidence type="ECO:0000256" key="6">
    <source>
        <dbReference type="ARBA" id="ARBA00023163"/>
    </source>
</evidence>
<dbReference type="Proteomes" id="UP000593577">
    <property type="component" value="Unassembled WGS sequence"/>
</dbReference>
<dbReference type="GO" id="GO:0045893">
    <property type="term" value="P:positive regulation of DNA-templated transcription"/>
    <property type="evidence" value="ECO:0007669"/>
    <property type="project" value="TreeGrafter"/>
</dbReference>
<dbReference type="SUPFAM" id="SSF54171">
    <property type="entry name" value="DNA-binding domain"/>
    <property type="match status" value="1"/>
</dbReference>
<dbReference type="Gene3D" id="3.30.730.10">
    <property type="entry name" value="AP2/ERF domain"/>
    <property type="match status" value="1"/>
</dbReference>
<dbReference type="PROSITE" id="PS51032">
    <property type="entry name" value="AP2_ERF"/>
    <property type="match status" value="1"/>
</dbReference>
<dbReference type="CDD" id="cd00018">
    <property type="entry name" value="AP2"/>
    <property type="match status" value="1"/>
</dbReference>
<feature type="region of interest" description="Disordered" evidence="10">
    <location>
        <begin position="132"/>
        <end position="153"/>
    </location>
</feature>
<feature type="compositionally biased region" description="Low complexity" evidence="10">
    <location>
        <begin position="134"/>
        <end position="150"/>
    </location>
</feature>
<evidence type="ECO:0000256" key="5">
    <source>
        <dbReference type="ARBA" id="ARBA00023159"/>
    </source>
</evidence>
<dbReference type="FunFam" id="3.30.730.10:FF:000001">
    <property type="entry name" value="Ethylene-responsive transcription factor 2"/>
    <property type="match status" value="1"/>
</dbReference>
<dbReference type="GO" id="GO:0005634">
    <property type="term" value="C:nucleus"/>
    <property type="evidence" value="ECO:0007669"/>
    <property type="project" value="UniProtKB-SubCell"/>
</dbReference>
<organism evidence="12 13">
    <name type="scientific">Gossypium aridum</name>
    <name type="common">American cotton</name>
    <name type="synonym">Erioxylum aridum</name>
    <dbReference type="NCBI Taxonomy" id="34290"/>
    <lineage>
        <taxon>Eukaryota</taxon>
        <taxon>Viridiplantae</taxon>
        <taxon>Streptophyta</taxon>
        <taxon>Embryophyta</taxon>
        <taxon>Tracheophyta</taxon>
        <taxon>Spermatophyta</taxon>
        <taxon>Magnoliopsida</taxon>
        <taxon>eudicotyledons</taxon>
        <taxon>Gunneridae</taxon>
        <taxon>Pentapetalae</taxon>
        <taxon>rosids</taxon>
        <taxon>malvids</taxon>
        <taxon>Malvales</taxon>
        <taxon>Malvaceae</taxon>
        <taxon>Malvoideae</taxon>
        <taxon>Gossypium</taxon>
    </lineage>
</organism>
<dbReference type="PANTHER" id="PTHR31241:SF62">
    <property type="entry name" value="DEHYDRATION-RESPONSIVE ELEMENT-BINDING PROTEIN 2D"/>
    <property type="match status" value="1"/>
</dbReference>
<keyword evidence="13" id="KW-1185">Reference proteome</keyword>
<comment type="similarity">
    <text evidence="8">Belongs to the AP2/ERF transcription factor family. ERF subfamily.</text>
</comment>
<dbReference type="InterPro" id="IPR016177">
    <property type="entry name" value="DNA-bd_dom_sf"/>
</dbReference>
<evidence type="ECO:0000256" key="10">
    <source>
        <dbReference type="SAM" id="MobiDB-lite"/>
    </source>
</evidence>
<protein>
    <recommendedName>
        <fullName evidence="11">AP2/ERF domain-containing protein</fullName>
    </recommendedName>
</protein>
<dbReference type="InterPro" id="IPR001471">
    <property type="entry name" value="AP2/ERF_dom"/>
</dbReference>
<accession>A0A7J8YG15</accession>
<evidence type="ECO:0000259" key="11">
    <source>
        <dbReference type="PROSITE" id="PS51032"/>
    </source>
</evidence>
<evidence type="ECO:0000256" key="3">
    <source>
        <dbReference type="ARBA" id="ARBA00023016"/>
    </source>
</evidence>
<evidence type="ECO:0000256" key="2">
    <source>
        <dbReference type="ARBA" id="ARBA00023015"/>
    </source>
</evidence>
<evidence type="ECO:0000256" key="9">
    <source>
        <dbReference type="SAM" id="Coils"/>
    </source>
</evidence>
<name>A0A7J8YG15_GOSAI</name>
<dbReference type="GO" id="GO:0006950">
    <property type="term" value="P:response to stress"/>
    <property type="evidence" value="ECO:0007669"/>
    <property type="project" value="TreeGrafter"/>
</dbReference>
<keyword evidence="3" id="KW-0346">Stress response</keyword>
<dbReference type="GO" id="GO:0000976">
    <property type="term" value="F:transcription cis-regulatory region binding"/>
    <property type="evidence" value="ECO:0007669"/>
    <property type="project" value="TreeGrafter"/>
</dbReference>
<comment type="subcellular location">
    <subcellularLocation>
        <location evidence="1">Nucleus</location>
    </subcellularLocation>
</comment>
<keyword evidence="2" id="KW-0805">Transcription regulation</keyword>
<dbReference type="PANTHER" id="PTHR31241">
    <property type="entry name" value="DEHYDRATION-RESPONSIVE ELEMENT-BINDING PROTEIN 2C"/>
    <property type="match status" value="1"/>
</dbReference>
<keyword evidence="5" id="KW-0010">Activator</keyword>
<evidence type="ECO:0000256" key="4">
    <source>
        <dbReference type="ARBA" id="ARBA00023125"/>
    </source>
</evidence>